<feature type="region of interest" description="Disordered" evidence="2">
    <location>
        <begin position="124"/>
        <end position="172"/>
    </location>
</feature>
<dbReference type="InterPro" id="IPR018247">
    <property type="entry name" value="EF_Hand_1_Ca_BS"/>
</dbReference>
<evidence type="ECO:0000256" key="2">
    <source>
        <dbReference type="SAM" id="MobiDB-lite"/>
    </source>
</evidence>
<dbReference type="InterPro" id="IPR011992">
    <property type="entry name" value="EF-hand-dom_pair"/>
</dbReference>
<feature type="signal peptide" evidence="3">
    <location>
        <begin position="1"/>
        <end position="28"/>
    </location>
</feature>
<organism evidence="5">
    <name type="scientific">Calcidiscus leptoporus</name>
    <dbReference type="NCBI Taxonomy" id="127549"/>
    <lineage>
        <taxon>Eukaryota</taxon>
        <taxon>Haptista</taxon>
        <taxon>Haptophyta</taxon>
        <taxon>Prymnesiophyceae</taxon>
        <taxon>Coccolithales</taxon>
        <taxon>Calcidiscaceae</taxon>
        <taxon>Calcidiscus</taxon>
    </lineage>
</organism>
<evidence type="ECO:0000313" key="5">
    <source>
        <dbReference type="EMBL" id="CAD8533016.1"/>
    </source>
</evidence>
<feature type="domain" description="EF-hand" evidence="4">
    <location>
        <begin position="85"/>
        <end position="120"/>
    </location>
</feature>
<name>A0A7S0IVK7_9EUKA</name>
<dbReference type="PROSITE" id="PS00018">
    <property type="entry name" value="EF_HAND_1"/>
    <property type="match status" value="1"/>
</dbReference>
<keyword evidence="1" id="KW-0106">Calcium</keyword>
<dbReference type="PROSITE" id="PS50222">
    <property type="entry name" value="EF_HAND_2"/>
    <property type="match status" value="1"/>
</dbReference>
<proteinExistence type="predicted"/>
<dbReference type="SUPFAM" id="SSF47473">
    <property type="entry name" value="EF-hand"/>
    <property type="match status" value="1"/>
</dbReference>
<dbReference type="InterPro" id="IPR002048">
    <property type="entry name" value="EF_hand_dom"/>
</dbReference>
<feature type="chain" id="PRO_5031226816" description="EF-hand domain-containing protein" evidence="3">
    <location>
        <begin position="29"/>
        <end position="172"/>
    </location>
</feature>
<accession>A0A7S0IVK7</accession>
<dbReference type="EMBL" id="HBER01016365">
    <property type="protein sequence ID" value="CAD8533016.1"/>
    <property type="molecule type" value="Transcribed_RNA"/>
</dbReference>
<protein>
    <recommendedName>
        <fullName evidence="4">EF-hand domain-containing protein</fullName>
    </recommendedName>
</protein>
<evidence type="ECO:0000256" key="1">
    <source>
        <dbReference type="ARBA" id="ARBA00022837"/>
    </source>
</evidence>
<keyword evidence="3" id="KW-0732">Signal</keyword>
<dbReference type="Gene3D" id="1.10.238.10">
    <property type="entry name" value="EF-hand"/>
    <property type="match status" value="1"/>
</dbReference>
<evidence type="ECO:0000259" key="4">
    <source>
        <dbReference type="PROSITE" id="PS50222"/>
    </source>
</evidence>
<reference evidence="5" key="1">
    <citation type="submission" date="2021-01" db="EMBL/GenBank/DDBJ databases">
        <authorList>
            <person name="Corre E."/>
            <person name="Pelletier E."/>
            <person name="Niang G."/>
            <person name="Scheremetjew M."/>
            <person name="Finn R."/>
            <person name="Kale V."/>
            <person name="Holt S."/>
            <person name="Cochrane G."/>
            <person name="Meng A."/>
            <person name="Brown T."/>
            <person name="Cohen L."/>
        </authorList>
    </citation>
    <scope>NUCLEOTIDE SEQUENCE</scope>
    <source>
        <strain evidence="5">RCC1130</strain>
    </source>
</reference>
<feature type="compositionally biased region" description="Basic residues" evidence="2">
    <location>
        <begin position="143"/>
        <end position="162"/>
    </location>
</feature>
<sequence>MPVSQPRHSYMHSLLFIIACALLSAAMAVGPRIIAQEDILLTVDDWLYHADEDEDGKISSAEVGTLNDFIRSTSPSSQESASSQDNVLTSKALMGMADSDGDGFADRTELIDMLQRMKQFDAGRLSREEASTPGLSAKGGVAHAKKKRTEGSPKKSRKRKRQNGPAAMKDEM</sequence>
<gene>
    <name evidence="5" type="ORF">CLEP1334_LOCUS8271</name>
</gene>
<dbReference type="PROSITE" id="PS51257">
    <property type="entry name" value="PROKAR_LIPOPROTEIN"/>
    <property type="match status" value="1"/>
</dbReference>
<evidence type="ECO:0000256" key="3">
    <source>
        <dbReference type="SAM" id="SignalP"/>
    </source>
</evidence>
<dbReference type="AlphaFoldDB" id="A0A7S0IVK7"/>
<dbReference type="GO" id="GO:0005509">
    <property type="term" value="F:calcium ion binding"/>
    <property type="evidence" value="ECO:0007669"/>
    <property type="project" value="InterPro"/>
</dbReference>